<keyword evidence="3" id="KW-1185">Reference proteome</keyword>
<name>A0A1M6BYE6_9FLAO</name>
<keyword evidence="1" id="KW-0812">Transmembrane</keyword>
<feature type="transmembrane region" description="Helical" evidence="1">
    <location>
        <begin position="176"/>
        <end position="196"/>
    </location>
</feature>
<dbReference type="EMBL" id="FQYU01000001">
    <property type="protein sequence ID" value="SHI53544.1"/>
    <property type="molecule type" value="Genomic_DNA"/>
</dbReference>
<feature type="transmembrane region" description="Helical" evidence="1">
    <location>
        <begin position="12"/>
        <end position="31"/>
    </location>
</feature>
<keyword evidence="1" id="KW-1133">Transmembrane helix</keyword>
<organism evidence="2 3">
    <name type="scientific">Pseudozobellia thermophila</name>
    <dbReference type="NCBI Taxonomy" id="192903"/>
    <lineage>
        <taxon>Bacteria</taxon>
        <taxon>Pseudomonadati</taxon>
        <taxon>Bacteroidota</taxon>
        <taxon>Flavobacteriia</taxon>
        <taxon>Flavobacteriales</taxon>
        <taxon>Flavobacteriaceae</taxon>
        <taxon>Pseudozobellia</taxon>
    </lineage>
</organism>
<evidence type="ECO:0000313" key="3">
    <source>
        <dbReference type="Proteomes" id="UP000184543"/>
    </source>
</evidence>
<sequence>MQIIERYDRQFEYGGILMNLFVAYQFFTLWFDPQINDTGRLATLSVMMLFEFVMVHSGVFMALMPKKLSLYILFPIYGLFALAINSMAENNIVLIAYLLVVFNRMRFAFSDVSKEIRNRIITTSVLGALIYFFMLFFFLLAADYIPKFGLTDEFLKITGYGRSIYTEGAFVDIPHAIMAFGLCYYSSLALIEALFLNRNFAPKPTRKLSKR</sequence>
<evidence type="ECO:0000313" key="2">
    <source>
        <dbReference type="EMBL" id="SHI53544.1"/>
    </source>
</evidence>
<dbReference type="OrthoDB" id="6464693at2"/>
<feature type="transmembrane region" description="Helical" evidence="1">
    <location>
        <begin position="43"/>
        <end position="63"/>
    </location>
</feature>
<evidence type="ECO:0000256" key="1">
    <source>
        <dbReference type="SAM" id="Phobius"/>
    </source>
</evidence>
<proteinExistence type="predicted"/>
<dbReference type="RefSeq" id="WP_072988176.1">
    <property type="nucleotide sequence ID" value="NZ_FQYU01000001.1"/>
</dbReference>
<dbReference type="STRING" id="192903.SAMN04488513_101572"/>
<feature type="transmembrane region" description="Helical" evidence="1">
    <location>
        <begin position="92"/>
        <end position="109"/>
    </location>
</feature>
<accession>A0A1M6BYE6</accession>
<feature type="transmembrane region" description="Helical" evidence="1">
    <location>
        <begin position="70"/>
        <end position="86"/>
    </location>
</feature>
<feature type="transmembrane region" description="Helical" evidence="1">
    <location>
        <begin position="121"/>
        <end position="142"/>
    </location>
</feature>
<gene>
    <name evidence="2" type="ORF">SAMN04488513_101572</name>
</gene>
<protein>
    <submittedName>
        <fullName evidence="2">Uncharacterized protein</fullName>
    </submittedName>
</protein>
<dbReference type="Proteomes" id="UP000184543">
    <property type="component" value="Unassembled WGS sequence"/>
</dbReference>
<keyword evidence="1" id="KW-0472">Membrane</keyword>
<dbReference type="AlphaFoldDB" id="A0A1M6BYE6"/>
<reference evidence="3" key="1">
    <citation type="submission" date="2016-11" db="EMBL/GenBank/DDBJ databases">
        <authorList>
            <person name="Varghese N."/>
            <person name="Submissions S."/>
        </authorList>
    </citation>
    <scope>NUCLEOTIDE SEQUENCE [LARGE SCALE GENOMIC DNA]</scope>
    <source>
        <strain evidence="3">DSM 19858</strain>
    </source>
</reference>